<dbReference type="Pfam" id="PF17863">
    <property type="entry name" value="AAA_lid_2"/>
    <property type="match status" value="1"/>
</dbReference>
<reference evidence="4 5" key="1">
    <citation type="submission" date="2017-08" db="EMBL/GenBank/DDBJ databases">
        <title>Substantial Increase in Enzyme Production by Combined Drug-Resistance Mutations in Paenibacillus agaridevorans.</title>
        <authorList>
            <person name="Tanaka Y."/>
            <person name="Funane K."/>
            <person name="Hosaka T."/>
            <person name="Shiwa Y."/>
            <person name="Fujita N."/>
            <person name="Miyazaki T."/>
            <person name="Yoshikawa H."/>
            <person name="Murakami K."/>
            <person name="Kasahara K."/>
            <person name="Inaoka T."/>
            <person name="Hiraga Y."/>
            <person name="Ochi K."/>
        </authorList>
    </citation>
    <scope>NUCLEOTIDE SEQUENCE [LARGE SCALE GENOMIC DNA]</scope>
    <source>
        <strain evidence="4 5">T-3040</strain>
    </source>
</reference>
<dbReference type="PANTHER" id="PTHR42759:SF5">
    <property type="entry name" value="METHANOL DEHYDROGENASE REGULATOR"/>
    <property type="match status" value="1"/>
</dbReference>
<gene>
    <name evidence="4" type="ORF">PAT3040_04838</name>
</gene>
<accession>A0A2R5F1M3</accession>
<keyword evidence="5" id="KW-1185">Reference proteome</keyword>
<dbReference type="Gene3D" id="1.10.8.80">
    <property type="entry name" value="Magnesium chelatase subunit I, C-Terminal domain"/>
    <property type="match status" value="1"/>
</dbReference>
<evidence type="ECO:0000313" key="5">
    <source>
        <dbReference type="Proteomes" id="UP000245202"/>
    </source>
</evidence>
<proteinExistence type="predicted"/>
<feature type="domain" description="ChlI/MoxR AAA lid" evidence="3">
    <location>
        <begin position="257"/>
        <end position="310"/>
    </location>
</feature>
<dbReference type="InterPro" id="IPR027417">
    <property type="entry name" value="P-loop_NTPase"/>
</dbReference>
<sequence length="349" mass="38079">MITPQFIGNDYEQVETTGSPGHSWAEPPQALLHRLQGKVEQVLVGKGALIKQMLISMLAGGHVLLEDIPGVGKTMLAGAIARTVGGEFKRIQFTSDMLPADVTGGLVLDGRSGELQFRPGPIMANVVLADEINRTSPRTQSALLEAMEERRVTVEGKTRRLPVPFMLIATQNPLDFEGTNALPEAQMDRFMMRLSIGYPGIADEKRILEQYALGRRMEPERIRPVMAPQEWLQMQAEARQAHVHSSLLEYMVAVADATRRSPDIALGLSPRALRDWLRAAQAAAYIEGRGYVIPDDLLGTADSVLSHRLALRGRAGAGGRDASGLMASIVRSTPFPPEAGAVYNSRGRR</sequence>
<protein>
    <submittedName>
        <fullName evidence="4">ATPase</fullName>
    </submittedName>
</protein>
<dbReference type="AlphaFoldDB" id="A0A2R5F1M3"/>
<dbReference type="SUPFAM" id="SSF52540">
    <property type="entry name" value="P-loop containing nucleoside triphosphate hydrolases"/>
    <property type="match status" value="1"/>
</dbReference>
<dbReference type="GO" id="GO:0016887">
    <property type="term" value="F:ATP hydrolysis activity"/>
    <property type="evidence" value="ECO:0007669"/>
    <property type="project" value="InterPro"/>
</dbReference>
<feature type="region of interest" description="Disordered" evidence="1">
    <location>
        <begin position="1"/>
        <end position="26"/>
    </location>
</feature>
<dbReference type="InterPro" id="IPR011703">
    <property type="entry name" value="ATPase_AAA-3"/>
</dbReference>
<feature type="domain" description="ATPase AAA-3" evidence="2">
    <location>
        <begin position="62"/>
        <end position="192"/>
    </location>
</feature>
<dbReference type="PIRSF" id="PIRSF002849">
    <property type="entry name" value="AAA_ATPase_chaperone_MoxR_prd"/>
    <property type="match status" value="1"/>
</dbReference>
<dbReference type="RefSeq" id="WP_108994688.1">
    <property type="nucleotide sequence ID" value="NZ_BDQX01000291.1"/>
</dbReference>
<dbReference type="PANTHER" id="PTHR42759">
    <property type="entry name" value="MOXR FAMILY PROTEIN"/>
    <property type="match status" value="1"/>
</dbReference>
<evidence type="ECO:0000256" key="1">
    <source>
        <dbReference type="SAM" id="MobiDB-lite"/>
    </source>
</evidence>
<dbReference type="InterPro" id="IPR050764">
    <property type="entry name" value="CbbQ/NirQ/NorQ/GpvN"/>
</dbReference>
<dbReference type="Gene3D" id="3.40.50.300">
    <property type="entry name" value="P-loop containing nucleotide triphosphate hydrolases"/>
    <property type="match status" value="1"/>
</dbReference>
<dbReference type="GO" id="GO:0005524">
    <property type="term" value="F:ATP binding"/>
    <property type="evidence" value="ECO:0007669"/>
    <property type="project" value="InterPro"/>
</dbReference>
<dbReference type="Pfam" id="PF07726">
    <property type="entry name" value="AAA_3"/>
    <property type="match status" value="1"/>
</dbReference>
<dbReference type="InterPro" id="IPR041628">
    <property type="entry name" value="ChlI/MoxR_AAA_lid"/>
</dbReference>
<dbReference type="CDD" id="cd00009">
    <property type="entry name" value="AAA"/>
    <property type="match status" value="1"/>
</dbReference>
<organism evidence="4 5">
    <name type="scientific">Paenibacillus agaridevorans</name>
    <dbReference type="NCBI Taxonomy" id="171404"/>
    <lineage>
        <taxon>Bacteria</taxon>
        <taxon>Bacillati</taxon>
        <taxon>Bacillota</taxon>
        <taxon>Bacilli</taxon>
        <taxon>Bacillales</taxon>
        <taxon>Paenibacillaceae</taxon>
        <taxon>Paenibacillus</taxon>
    </lineage>
</organism>
<evidence type="ECO:0000259" key="3">
    <source>
        <dbReference type="Pfam" id="PF17863"/>
    </source>
</evidence>
<comment type="caution">
    <text evidence="4">The sequence shown here is derived from an EMBL/GenBank/DDBJ whole genome shotgun (WGS) entry which is preliminary data.</text>
</comment>
<evidence type="ECO:0000259" key="2">
    <source>
        <dbReference type="Pfam" id="PF07726"/>
    </source>
</evidence>
<dbReference type="Proteomes" id="UP000245202">
    <property type="component" value="Unassembled WGS sequence"/>
</dbReference>
<name>A0A2R5F1M3_9BACL</name>
<dbReference type="EMBL" id="BDQX01000291">
    <property type="protein sequence ID" value="GBG10123.1"/>
    <property type="molecule type" value="Genomic_DNA"/>
</dbReference>
<evidence type="ECO:0000313" key="4">
    <source>
        <dbReference type="EMBL" id="GBG10123.1"/>
    </source>
</evidence>